<name>A0A949TWG9_9CLOT</name>
<comment type="caution">
    <text evidence="6">The sequence shown here is derived from an EMBL/GenBank/DDBJ whole genome shotgun (WGS) entry which is preliminary data.</text>
</comment>
<evidence type="ECO:0000313" key="6">
    <source>
        <dbReference type="EMBL" id="MBV7272725.1"/>
    </source>
</evidence>
<dbReference type="RefSeq" id="WP_218319757.1">
    <property type="nucleotide sequence ID" value="NZ_JAEEGC010000031.1"/>
</dbReference>
<feature type="domain" description="DNA methylase N-4/N-6" evidence="5">
    <location>
        <begin position="73"/>
        <end position="105"/>
    </location>
</feature>
<reference evidence="6" key="1">
    <citation type="submission" date="2020-12" db="EMBL/GenBank/DDBJ databases">
        <title>Clostridium thailandense sp. nov., a novel acetogenic bacterium isolated from peat land soil in Thailand.</title>
        <authorList>
            <person name="Chaikitkaew S."/>
            <person name="Birkeland N.K."/>
        </authorList>
    </citation>
    <scope>NUCLEOTIDE SEQUENCE</scope>
    <source>
        <strain evidence="6">PL3</strain>
    </source>
</reference>
<dbReference type="PROSITE" id="PS00092">
    <property type="entry name" value="N6_MTASE"/>
    <property type="match status" value="1"/>
</dbReference>
<evidence type="ECO:0000259" key="5">
    <source>
        <dbReference type="Pfam" id="PF01555"/>
    </source>
</evidence>
<protein>
    <submittedName>
        <fullName evidence="6">DUF1156 domain-containing protein</fullName>
    </submittedName>
</protein>
<gene>
    <name evidence="6" type="ORF">I6U48_07300</name>
</gene>
<evidence type="ECO:0000256" key="1">
    <source>
        <dbReference type="ARBA" id="ARBA00022603"/>
    </source>
</evidence>
<keyword evidence="3" id="KW-0680">Restriction system</keyword>
<dbReference type="Proteomes" id="UP000694308">
    <property type="component" value="Unassembled WGS sequence"/>
</dbReference>
<dbReference type="InterPro" id="IPR002052">
    <property type="entry name" value="DNA_methylase_N6_adenine_CS"/>
</dbReference>
<dbReference type="InterPro" id="IPR002941">
    <property type="entry name" value="DNA_methylase_N4/N6"/>
</dbReference>
<keyword evidence="7" id="KW-1185">Reference proteome</keyword>
<dbReference type="GO" id="GO:0008170">
    <property type="term" value="F:N-methyltransferase activity"/>
    <property type="evidence" value="ECO:0007669"/>
    <property type="project" value="InterPro"/>
</dbReference>
<organism evidence="6 7">
    <name type="scientific">Clostridium thailandense</name>
    <dbReference type="NCBI Taxonomy" id="2794346"/>
    <lineage>
        <taxon>Bacteria</taxon>
        <taxon>Bacillati</taxon>
        <taxon>Bacillota</taxon>
        <taxon>Clostridia</taxon>
        <taxon>Eubacteriales</taxon>
        <taxon>Clostridiaceae</taxon>
        <taxon>Clostridium</taxon>
    </lineage>
</organism>
<evidence type="ECO:0000313" key="7">
    <source>
        <dbReference type="Proteomes" id="UP000694308"/>
    </source>
</evidence>
<dbReference type="GO" id="GO:0003677">
    <property type="term" value="F:DNA binding"/>
    <property type="evidence" value="ECO:0007669"/>
    <property type="project" value="InterPro"/>
</dbReference>
<evidence type="ECO:0000256" key="4">
    <source>
        <dbReference type="SAM" id="Coils"/>
    </source>
</evidence>
<keyword evidence="4" id="KW-0175">Coiled coil</keyword>
<proteinExistence type="predicted"/>
<evidence type="ECO:0000256" key="2">
    <source>
        <dbReference type="ARBA" id="ARBA00022679"/>
    </source>
</evidence>
<accession>A0A949TWG9</accession>
<dbReference type="AlphaFoldDB" id="A0A949TWG9"/>
<sequence length="716" mass="83360">MVKSISSNIPIEFISKISKKEANSRKPIYQIHKWFGRKTDAIFRSILLSLELEKGEIKNFQDIYYTNNQEILKGKIILDPFMGGGVTLVNTLRLGGKAIGIDINPVAWFITKNELQVPKNDDADLDEEIIERLKIEFKRIENNIGNEIKEAYTTSIYDSNEHKTVDIMYVIWVKKARCPKCGKYVKLFPSHAITKLKRKSFENYNICPKCEGIVRGNDKVLVCKKCNHKFDKNIGNYKGRSFICDNCGTKWNLIRDVMKKRKAPLAAEIYAIQYYDSETGKKGFKVPDKDDLDKYNHIEEKIKSSIDLIDNFTPQIRIPEGYNTKQIKNHNYNYWSEMFNHRQLYYLAKLLEEINKIKDVRVRELFLCMFSNTVNANNMFCMYNSQCGKIEPLFGDHHMAPVMNPVENNIWGTRFGRGSFIKYFKSFLKGKKFNIYPYERKSINGKNNNIILEEEKFCAYFTDNFEDLIRADKNIMLKCSSAENLSFLPDRSIDAAVTDPPYYAAINYSEISEFFYTWDRLILKNTYSCFKPNHVAFNNEVTVNDVRGITKEEFQSKLTKCFGEIRRVLKKEAPLILTYNSSTAEGWILLLDALIASGFIIEKTYPIHTELRAGLIDNRRDKMNYDLVIVAKEKIDSNLESIRINKFMKDVNTEVEDVCTELNDENLAFLDKLLIKVGKVFEIYSMYCPNIYNDSTIITAKEILEYIYDIDFHCNV</sequence>
<dbReference type="Pfam" id="PF01555">
    <property type="entry name" value="N6_N4_Mtase"/>
    <property type="match status" value="1"/>
</dbReference>
<feature type="coiled-coil region" evidence="4">
    <location>
        <begin position="123"/>
        <end position="150"/>
    </location>
</feature>
<dbReference type="GO" id="GO:0009307">
    <property type="term" value="P:DNA restriction-modification system"/>
    <property type="evidence" value="ECO:0007669"/>
    <property type="project" value="UniProtKB-KW"/>
</dbReference>
<evidence type="ECO:0000256" key="3">
    <source>
        <dbReference type="ARBA" id="ARBA00022747"/>
    </source>
</evidence>
<keyword evidence="1" id="KW-0489">Methyltransferase</keyword>
<dbReference type="EMBL" id="JAEEGC010000031">
    <property type="protein sequence ID" value="MBV7272725.1"/>
    <property type="molecule type" value="Genomic_DNA"/>
</dbReference>
<dbReference type="GO" id="GO:0032259">
    <property type="term" value="P:methylation"/>
    <property type="evidence" value="ECO:0007669"/>
    <property type="project" value="UniProtKB-KW"/>
</dbReference>
<keyword evidence="2" id="KW-0808">Transferase</keyword>